<evidence type="ECO:0000313" key="3">
    <source>
        <dbReference type="Proteomes" id="UP000016842"/>
    </source>
</evidence>
<dbReference type="EMBL" id="ASXJ01000114">
    <property type="protein sequence ID" value="ERM02002.1"/>
    <property type="molecule type" value="Genomic_DNA"/>
</dbReference>
<accession>U4VGJ1</accession>
<reference evidence="2 3" key="1">
    <citation type="journal article" date="2014" name="FEMS Microbiol. Lett.">
        <title>Genome sequencing analysis reveals virulence-related gene content of Ochrobactrum intermedium strain 229E, a urease-positive strain isolated from the human gastric niche.</title>
        <authorList>
            <person name="Kulkarni G.J."/>
            <person name="Shetty S."/>
            <person name="Dharne M.S."/>
            <person name="Shouche Y.S."/>
        </authorList>
    </citation>
    <scope>NUCLEOTIDE SEQUENCE [LARGE SCALE GENOMIC DNA]</scope>
    <source>
        <strain evidence="2 3">229E</strain>
    </source>
</reference>
<gene>
    <name evidence="2" type="ORF">Q644_18880</name>
</gene>
<dbReference type="NCBIfam" id="NF011981">
    <property type="entry name" value="PRK15446.1-2"/>
    <property type="match status" value="1"/>
</dbReference>
<dbReference type="InterPro" id="IPR011059">
    <property type="entry name" value="Metal-dep_hydrolase_composite"/>
</dbReference>
<comment type="caution">
    <text evidence="2">The sequence shown here is derived from an EMBL/GenBank/DDBJ whole genome shotgun (WGS) entry which is preliminary data.</text>
</comment>
<dbReference type="Gene3D" id="3.20.20.140">
    <property type="entry name" value="Metal-dependent hydrolases"/>
    <property type="match status" value="2"/>
</dbReference>
<dbReference type="PANTHER" id="PTHR43135:SF3">
    <property type="entry name" value="ALPHA-D-RIBOSE 1-METHYLPHOSPHONATE 5-TRIPHOSPHATE DIPHOSPHATASE"/>
    <property type="match status" value="1"/>
</dbReference>
<dbReference type="Proteomes" id="UP000016842">
    <property type="component" value="Unassembled WGS sequence"/>
</dbReference>
<dbReference type="PANTHER" id="PTHR43135">
    <property type="entry name" value="ALPHA-D-RIBOSE 1-METHYLPHOSPHONATE 5-TRIPHOSPHATE DIPHOSPHATASE"/>
    <property type="match status" value="1"/>
</dbReference>
<dbReference type="InterPro" id="IPR012696">
    <property type="entry name" value="PhnM"/>
</dbReference>
<dbReference type="NCBIfam" id="NF011984">
    <property type="entry name" value="PRK15446.1-5"/>
    <property type="match status" value="1"/>
</dbReference>
<dbReference type="SUPFAM" id="SSF51338">
    <property type="entry name" value="Composite domain of metallo-dependent hydrolases"/>
    <property type="match status" value="1"/>
</dbReference>
<dbReference type="Gene3D" id="2.30.40.10">
    <property type="entry name" value="Urease, subunit C, domain 1"/>
    <property type="match status" value="1"/>
</dbReference>
<organism evidence="2 3">
    <name type="scientific">Brucella intermedia 229E</name>
    <dbReference type="NCBI Taxonomy" id="1337887"/>
    <lineage>
        <taxon>Bacteria</taxon>
        <taxon>Pseudomonadati</taxon>
        <taxon>Pseudomonadota</taxon>
        <taxon>Alphaproteobacteria</taxon>
        <taxon>Hyphomicrobiales</taxon>
        <taxon>Brucellaceae</taxon>
        <taxon>Brucella/Ochrobactrum group</taxon>
        <taxon>Brucella</taxon>
    </lineage>
</organism>
<name>U4VGJ1_9HYPH</name>
<dbReference type="NCBIfam" id="TIGR02318">
    <property type="entry name" value="phosphono_phnM"/>
    <property type="match status" value="1"/>
</dbReference>
<dbReference type="NCBIfam" id="NF011990">
    <property type="entry name" value="PRK15446.2-6"/>
    <property type="match status" value="1"/>
</dbReference>
<protein>
    <submittedName>
        <fullName evidence="2">Phosphonate metabolism protein PhnM</fullName>
    </submittedName>
</protein>
<proteinExistence type="predicted"/>
<dbReference type="AlphaFoldDB" id="U4VGJ1"/>
<dbReference type="NCBIfam" id="NF011987">
    <property type="entry name" value="PRK15446.2-3"/>
    <property type="match status" value="1"/>
</dbReference>
<evidence type="ECO:0000313" key="2">
    <source>
        <dbReference type="EMBL" id="ERM02002.1"/>
    </source>
</evidence>
<dbReference type="GO" id="GO:0019700">
    <property type="term" value="P:organic phosphonate catabolic process"/>
    <property type="evidence" value="ECO:0007669"/>
    <property type="project" value="InterPro"/>
</dbReference>
<sequence length="380" mass="41563">MANEIVLKNARIVLADEIVSGSILIRDGKIAAIDHGNSNGGDDMDGDYVIPGLIELHTDQLESHYAPRPKVRWNVDAAVQAHDAQVAASGITTVFDAMRVGSDYDRDFVGKDMRMLADAIESGVRENRLRADHFLHLRCEVSSADCLETFELFADDDRVKLASLMDHAPGQRQFVDLETYRTYYMRKMKLTDEEFRVHCEKRMADSDAYSARHRRSIAELAATRGIVLASHDDATSAHVDESLDHGVRIAEFPTTMEAANASKGAGLSILMGAPNIVRGGGSHSGNIAARDLVDNGSLDILSSDYIPFSLIQSAFGLASGERPIALPDAIRLVTKNPADAMAMDDRGEIAIGKRADLVRVRPKGAIPVVRTVWREGERVL</sequence>
<feature type="domain" description="Amidohydrolase 3" evidence="1">
    <location>
        <begin position="84"/>
        <end position="377"/>
    </location>
</feature>
<dbReference type="SUPFAM" id="SSF51556">
    <property type="entry name" value="Metallo-dependent hydrolases"/>
    <property type="match status" value="1"/>
</dbReference>
<dbReference type="Pfam" id="PF07969">
    <property type="entry name" value="Amidohydro_3"/>
    <property type="match status" value="1"/>
</dbReference>
<evidence type="ECO:0000259" key="1">
    <source>
        <dbReference type="Pfam" id="PF07969"/>
    </source>
</evidence>
<dbReference type="PIRSF" id="PIRSF038971">
    <property type="entry name" value="PhnM"/>
    <property type="match status" value="1"/>
</dbReference>
<dbReference type="PATRIC" id="fig|1337887.3.peg.2280"/>
<dbReference type="CDD" id="cd01306">
    <property type="entry name" value="PhnM"/>
    <property type="match status" value="1"/>
</dbReference>
<dbReference type="InterPro" id="IPR051781">
    <property type="entry name" value="Metallo-dep_Hydrolase"/>
</dbReference>
<dbReference type="InterPro" id="IPR032466">
    <property type="entry name" value="Metal_Hydrolase"/>
</dbReference>
<dbReference type="InterPro" id="IPR013108">
    <property type="entry name" value="Amidohydro_3"/>
</dbReference>
<dbReference type="NCBIfam" id="NF011983">
    <property type="entry name" value="PRK15446.1-4"/>
    <property type="match status" value="1"/>
</dbReference>
<dbReference type="GO" id="GO:0016810">
    <property type="term" value="F:hydrolase activity, acting on carbon-nitrogen (but not peptide) bonds"/>
    <property type="evidence" value="ECO:0007669"/>
    <property type="project" value="InterPro"/>
</dbReference>